<evidence type="ECO:0000256" key="2">
    <source>
        <dbReference type="ARBA" id="ARBA00023002"/>
    </source>
</evidence>
<feature type="compositionally biased region" description="Basic and acidic residues" evidence="4">
    <location>
        <begin position="13"/>
        <end position="25"/>
    </location>
</feature>
<dbReference type="SUPFAM" id="SSF51197">
    <property type="entry name" value="Clavaminate synthase-like"/>
    <property type="match status" value="1"/>
</dbReference>
<evidence type="ECO:0000313" key="7">
    <source>
        <dbReference type="RefSeq" id="XP_039125702.1"/>
    </source>
</evidence>
<proteinExistence type="predicted"/>
<dbReference type="AlphaFoldDB" id="A0AB40BEE6"/>
<dbReference type="InterPro" id="IPR026992">
    <property type="entry name" value="DIOX_N"/>
</dbReference>
<dbReference type="Proteomes" id="UP001515500">
    <property type="component" value="Chromosome 5"/>
</dbReference>
<dbReference type="GeneID" id="120261781"/>
<keyword evidence="3" id="KW-0408">Iron</keyword>
<feature type="region of interest" description="Disordered" evidence="4">
    <location>
        <begin position="1"/>
        <end position="31"/>
    </location>
</feature>
<dbReference type="PANTHER" id="PTHR47991">
    <property type="entry name" value="OXOGLUTARATE/IRON-DEPENDENT DIOXYGENASE"/>
    <property type="match status" value="1"/>
</dbReference>
<protein>
    <submittedName>
        <fullName evidence="7">Probable 2-oxoglutarate-dependent dioxygenase At3g111800</fullName>
    </submittedName>
</protein>
<keyword evidence="1" id="KW-0479">Metal-binding</keyword>
<sequence>MDAPRSQAVKSVSTERKMVQERSEAGEAPPIEYIVKESQRPPNAPPPLTTALPVVHLGQPDEAEEIKAALQSWGMFQVIDHGMPPSFLDELRVVARAFFKLPVEEKQKYSNIRDGKFGLEGYGNDEVIAEGQILDWTDRLFSLSPT</sequence>
<keyword evidence="2" id="KW-0560">Oxidoreductase</keyword>
<dbReference type="GO" id="GO:0046872">
    <property type="term" value="F:metal ion binding"/>
    <property type="evidence" value="ECO:0007669"/>
    <property type="project" value="UniProtKB-KW"/>
</dbReference>
<accession>A0AB40BEE6</accession>
<dbReference type="RefSeq" id="XP_039125702.1">
    <property type="nucleotide sequence ID" value="XM_039269768.1"/>
</dbReference>
<dbReference type="InterPro" id="IPR050295">
    <property type="entry name" value="Plant_2OG-oxidoreductases"/>
</dbReference>
<evidence type="ECO:0000256" key="1">
    <source>
        <dbReference type="ARBA" id="ARBA00022723"/>
    </source>
</evidence>
<keyword evidence="6" id="KW-1185">Reference proteome</keyword>
<evidence type="ECO:0000313" key="6">
    <source>
        <dbReference type="Proteomes" id="UP001515500"/>
    </source>
</evidence>
<evidence type="ECO:0000256" key="3">
    <source>
        <dbReference type="ARBA" id="ARBA00023004"/>
    </source>
</evidence>
<feature type="domain" description="Non-haem dioxygenase N-terminal" evidence="5">
    <location>
        <begin position="54"/>
        <end position="141"/>
    </location>
</feature>
<name>A0AB40BEE6_DIOCR</name>
<dbReference type="Gene3D" id="2.60.120.330">
    <property type="entry name" value="B-lactam Antibiotic, Isopenicillin N Synthase, Chain"/>
    <property type="match status" value="1"/>
</dbReference>
<evidence type="ECO:0000259" key="5">
    <source>
        <dbReference type="Pfam" id="PF14226"/>
    </source>
</evidence>
<organism evidence="6 7">
    <name type="scientific">Dioscorea cayennensis subsp. rotundata</name>
    <name type="common">White Guinea yam</name>
    <name type="synonym">Dioscorea rotundata</name>
    <dbReference type="NCBI Taxonomy" id="55577"/>
    <lineage>
        <taxon>Eukaryota</taxon>
        <taxon>Viridiplantae</taxon>
        <taxon>Streptophyta</taxon>
        <taxon>Embryophyta</taxon>
        <taxon>Tracheophyta</taxon>
        <taxon>Spermatophyta</taxon>
        <taxon>Magnoliopsida</taxon>
        <taxon>Liliopsida</taxon>
        <taxon>Dioscoreales</taxon>
        <taxon>Dioscoreaceae</taxon>
        <taxon>Dioscorea</taxon>
    </lineage>
</organism>
<evidence type="ECO:0000256" key="4">
    <source>
        <dbReference type="SAM" id="MobiDB-lite"/>
    </source>
</evidence>
<keyword evidence="7" id="KW-0223">Dioxygenase</keyword>
<gene>
    <name evidence="7" type="primary">LOC120261781</name>
</gene>
<reference evidence="7" key="1">
    <citation type="submission" date="2025-08" db="UniProtKB">
        <authorList>
            <consortium name="RefSeq"/>
        </authorList>
    </citation>
    <scope>IDENTIFICATION</scope>
</reference>
<dbReference type="GO" id="GO:0051213">
    <property type="term" value="F:dioxygenase activity"/>
    <property type="evidence" value="ECO:0007669"/>
    <property type="project" value="UniProtKB-KW"/>
</dbReference>
<dbReference type="InterPro" id="IPR027443">
    <property type="entry name" value="IPNS-like_sf"/>
</dbReference>
<dbReference type="Pfam" id="PF14226">
    <property type="entry name" value="DIOX_N"/>
    <property type="match status" value="1"/>
</dbReference>